<dbReference type="EMBL" id="GBXM01056851">
    <property type="protein sequence ID" value="JAH51726.1"/>
    <property type="molecule type" value="Transcribed_RNA"/>
</dbReference>
<accession>A0A0E9TDS1</accession>
<evidence type="ECO:0000313" key="1">
    <source>
        <dbReference type="EMBL" id="JAH51726.1"/>
    </source>
</evidence>
<organism evidence="1">
    <name type="scientific">Anguilla anguilla</name>
    <name type="common">European freshwater eel</name>
    <name type="synonym">Muraena anguilla</name>
    <dbReference type="NCBI Taxonomy" id="7936"/>
    <lineage>
        <taxon>Eukaryota</taxon>
        <taxon>Metazoa</taxon>
        <taxon>Chordata</taxon>
        <taxon>Craniata</taxon>
        <taxon>Vertebrata</taxon>
        <taxon>Euteleostomi</taxon>
        <taxon>Actinopterygii</taxon>
        <taxon>Neopterygii</taxon>
        <taxon>Teleostei</taxon>
        <taxon>Anguilliformes</taxon>
        <taxon>Anguillidae</taxon>
        <taxon>Anguilla</taxon>
    </lineage>
</organism>
<proteinExistence type="predicted"/>
<sequence length="40" mass="4733">MLCVCAVSKALKLSQYTNHTMPAYIRRTNQFKVYNQRQLI</sequence>
<protein>
    <submittedName>
        <fullName evidence="1">Uncharacterized protein</fullName>
    </submittedName>
</protein>
<reference evidence="1" key="2">
    <citation type="journal article" date="2015" name="Fish Shellfish Immunol.">
        <title>Early steps in the European eel (Anguilla anguilla)-Vibrio vulnificus interaction in the gills: Role of the RtxA13 toxin.</title>
        <authorList>
            <person name="Callol A."/>
            <person name="Pajuelo D."/>
            <person name="Ebbesson L."/>
            <person name="Teles M."/>
            <person name="MacKenzie S."/>
            <person name="Amaro C."/>
        </authorList>
    </citation>
    <scope>NUCLEOTIDE SEQUENCE</scope>
</reference>
<dbReference type="AlphaFoldDB" id="A0A0E9TDS1"/>
<reference evidence="1" key="1">
    <citation type="submission" date="2014-11" db="EMBL/GenBank/DDBJ databases">
        <authorList>
            <person name="Amaro Gonzalez C."/>
        </authorList>
    </citation>
    <scope>NUCLEOTIDE SEQUENCE</scope>
</reference>
<name>A0A0E9TDS1_ANGAN</name>